<comment type="caution">
    <text evidence="2">The sequence shown here is derived from an EMBL/GenBank/DDBJ whole genome shotgun (WGS) entry which is preliminary data.</text>
</comment>
<dbReference type="SUPFAM" id="SSF55124">
    <property type="entry name" value="Nitrite/Sulfite reductase N-terminal domain-like"/>
    <property type="match status" value="2"/>
</dbReference>
<dbReference type="Pfam" id="PF03460">
    <property type="entry name" value="NIR_SIR_ferr"/>
    <property type="match status" value="1"/>
</dbReference>
<evidence type="ECO:0000313" key="2">
    <source>
        <dbReference type="EMBL" id="MCL8493024.1"/>
    </source>
</evidence>
<dbReference type="Proteomes" id="UP001203579">
    <property type="component" value="Unassembled WGS sequence"/>
</dbReference>
<protein>
    <submittedName>
        <fullName evidence="2">Cobalamin biosynthesis protein</fullName>
    </submittedName>
</protein>
<name>A0ABT0T8I5_9CORY</name>
<accession>A0ABT0T8I5</accession>
<reference evidence="2 3" key="1">
    <citation type="submission" date="2022-05" db="EMBL/GenBank/DDBJ databases">
        <title>Corynebacterium sp. B5-R-101 sp. nov., isolated from human feces.</title>
        <authorList>
            <person name="Shamsuzzaman M."/>
            <person name="Dahal R.H."/>
        </authorList>
    </citation>
    <scope>NUCLEOTIDE SEQUENCE [LARGE SCALE GENOMIC DNA]</scope>
    <source>
        <strain evidence="2 3">B5-R-101</strain>
    </source>
</reference>
<sequence length="280" mass="28570">MSLTESMHPESDTLRFHPAAGVVTPEQWLALGQAAREHGDGHVYLEEHSVISLRGVSNEQALGDVPLPTAAAAHVLASPLSLQARRVAQRVADALSEEEGTSPAITRAAVFGVDGGAGDLLAHGVAAGLQLSGGSAGQDEEADSARLILEGAATGPALGLSDAISQLVDYVVEASAENPEAIDRLSLATPAGLAQSDAPIGWLTEHTAPGRVDLGAGLQDGVLPAEYAGLIAQLGAAITVTPWQGLVIHDLAEGDADVVLRVLAPRGFIFDANSSALGHH</sequence>
<dbReference type="RefSeq" id="WP_250223880.1">
    <property type="nucleotide sequence ID" value="NZ_JAMFTR010000001.1"/>
</dbReference>
<organism evidence="2 3">
    <name type="scientific">Corynebacterium intestinale</name>
    <dbReference type="NCBI Taxonomy" id="2943492"/>
    <lineage>
        <taxon>Bacteria</taxon>
        <taxon>Bacillati</taxon>
        <taxon>Actinomycetota</taxon>
        <taxon>Actinomycetes</taxon>
        <taxon>Mycobacteriales</taxon>
        <taxon>Corynebacteriaceae</taxon>
        <taxon>Corynebacterium</taxon>
    </lineage>
</organism>
<feature type="domain" description="Nitrite/Sulfite reductase ferredoxin-like" evidence="1">
    <location>
        <begin position="13"/>
        <end position="45"/>
    </location>
</feature>
<evidence type="ECO:0000259" key="1">
    <source>
        <dbReference type="Pfam" id="PF03460"/>
    </source>
</evidence>
<dbReference type="InterPro" id="IPR036136">
    <property type="entry name" value="Nit/Sulf_reduc_fer-like_dom_sf"/>
</dbReference>
<keyword evidence="3" id="KW-1185">Reference proteome</keyword>
<dbReference type="EMBL" id="JAMKFF010000001">
    <property type="protein sequence ID" value="MCL8493024.1"/>
    <property type="molecule type" value="Genomic_DNA"/>
</dbReference>
<evidence type="ECO:0000313" key="3">
    <source>
        <dbReference type="Proteomes" id="UP001203579"/>
    </source>
</evidence>
<gene>
    <name evidence="2" type="ORF">M5J06_02550</name>
</gene>
<dbReference type="Gene3D" id="3.90.480.20">
    <property type="match status" value="1"/>
</dbReference>
<proteinExistence type="predicted"/>
<dbReference type="InterPro" id="IPR005117">
    <property type="entry name" value="NiRdtase/SiRdtase_haem-b_fer"/>
</dbReference>